<dbReference type="KEGG" id="cmq:B840_05335"/>
<dbReference type="InterPro" id="IPR017871">
    <property type="entry name" value="ABC_transporter-like_CS"/>
</dbReference>
<dbReference type="GO" id="GO:0016887">
    <property type="term" value="F:ATP hydrolysis activity"/>
    <property type="evidence" value="ECO:0007669"/>
    <property type="project" value="InterPro"/>
</dbReference>
<dbReference type="CDD" id="cd03293">
    <property type="entry name" value="ABC_NrtD_SsuB_transporters"/>
    <property type="match status" value="1"/>
</dbReference>
<dbReference type="InterPro" id="IPR050166">
    <property type="entry name" value="ABC_transporter_ATP-bind"/>
</dbReference>
<keyword evidence="6" id="KW-1185">Reference proteome</keyword>
<dbReference type="PROSITE" id="PS50893">
    <property type="entry name" value="ABC_TRANSPORTER_2"/>
    <property type="match status" value="1"/>
</dbReference>
<evidence type="ECO:0000313" key="6">
    <source>
        <dbReference type="Proteomes" id="UP000031928"/>
    </source>
</evidence>
<dbReference type="SMART" id="SM00382">
    <property type="entry name" value="AAA"/>
    <property type="match status" value="1"/>
</dbReference>
<dbReference type="InterPro" id="IPR027417">
    <property type="entry name" value="P-loop_NTPase"/>
</dbReference>
<evidence type="ECO:0000256" key="3">
    <source>
        <dbReference type="ARBA" id="ARBA00022840"/>
    </source>
</evidence>
<organism evidence="5 6">
    <name type="scientific">Corynebacterium marinum DSM 44953</name>
    <dbReference type="NCBI Taxonomy" id="1224162"/>
    <lineage>
        <taxon>Bacteria</taxon>
        <taxon>Bacillati</taxon>
        <taxon>Actinomycetota</taxon>
        <taxon>Actinomycetes</taxon>
        <taxon>Mycobacteriales</taxon>
        <taxon>Corynebacteriaceae</taxon>
        <taxon>Corynebacterium</taxon>
    </lineage>
</organism>
<dbReference type="GO" id="GO:0005524">
    <property type="term" value="F:ATP binding"/>
    <property type="evidence" value="ECO:0007669"/>
    <property type="project" value="UniProtKB-KW"/>
</dbReference>
<feature type="domain" description="ABC transporter" evidence="4">
    <location>
        <begin position="5"/>
        <end position="226"/>
    </location>
</feature>
<gene>
    <name evidence="5" type="ORF">B840_05335</name>
</gene>
<dbReference type="EC" id="3.6.3.-" evidence="5"/>
<evidence type="ECO:0000259" key="4">
    <source>
        <dbReference type="PROSITE" id="PS50893"/>
    </source>
</evidence>
<dbReference type="AlphaFoldDB" id="A0A0B6TL46"/>
<protein>
    <submittedName>
        <fullName evidence="5">Putative ATP-binding protein</fullName>
        <ecNumber evidence="5">3.6.3.-</ecNumber>
    </submittedName>
</protein>
<sequence length="241" mass="26159">MTNTITLEQITRSYGPTRIIAPTSVDVAPGQFVSLLGPSGCGKSTILSMIAGLDQPSTGEVTVGGRSAVVFQDHALLPWLTARGNIEFGLRSVRPELSAAERREIADRHLDLVGLAHAADRRPARLSGGMQQRVGIARAFAVEPEILLLDEPFGALDALTRRELQLELLGLWEADRRTVVMVTHDVDEAILLSDRILVMSPSPDATVIADIAVDLPRPRHDVEPPAELRRELLGLLHPRSA</sequence>
<dbReference type="HOGENOM" id="CLU_000604_1_22_11"/>
<dbReference type="RefSeq" id="WP_042621278.1">
    <property type="nucleotide sequence ID" value="NZ_CP007790.1"/>
</dbReference>
<dbReference type="Proteomes" id="UP000031928">
    <property type="component" value="Chromosome"/>
</dbReference>
<accession>A0A0B6TL46</accession>
<dbReference type="InterPro" id="IPR003593">
    <property type="entry name" value="AAA+_ATPase"/>
</dbReference>
<dbReference type="InterPro" id="IPR003439">
    <property type="entry name" value="ABC_transporter-like_ATP-bd"/>
</dbReference>
<keyword evidence="3 5" id="KW-0067">ATP-binding</keyword>
<dbReference type="PROSITE" id="PS00211">
    <property type="entry name" value="ABC_TRANSPORTER_1"/>
    <property type="match status" value="1"/>
</dbReference>
<dbReference type="Pfam" id="PF00005">
    <property type="entry name" value="ABC_tran"/>
    <property type="match status" value="1"/>
</dbReference>
<dbReference type="STRING" id="1224162.B840_05335"/>
<dbReference type="PANTHER" id="PTHR42788">
    <property type="entry name" value="TAURINE IMPORT ATP-BINDING PROTEIN-RELATED"/>
    <property type="match status" value="1"/>
</dbReference>
<reference evidence="5 6" key="1">
    <citation type="submission" date="2014-05" db="EMBL/GenBank/DDBJ databases">
        <title>Complete genome sequence of Corynebacterium marinum DSM 44953.</title>
        <authorList>
            <person name="Schaffert L."/>
            <person name="Albersmeier A."/>
            <person name="Kalinowski J."/>
            <person name="Ruckert C."/>
        </authorList>
    </citation>
    <scope>NUCLEOTIDE SEQUENCE [LARGE SCALE GENOMIC DNA]</scope>
    <source>
        <strain evidence="5 6">DSM 44953</strain>
    </source>
</reference>
<dbReference type="SUPFAM" id="SSF52540">
    <property type="entry name" value="P-loop containing nucleoside triphosphate hydrolases"/>
    <property type="match status" value="1"/>
</dbReference>
<evidence type="ECO:0000256" key="2">
    <source>
        <dbReference type="ARBA" id="ARBA00022741"/>
    </source>
</evidence>
<evidence type="ECO:0000313" key="5">
    <source>
        <dbReference type="EMBL" id="AJK68683.1"/>
    </source>
</evidence>
<dbReference type="OrthoDB" id="8773773at2"/>
<dbReference type="EMBL" id="CP007790">
    <property type="protein sequence ID" value="AJK68683.1"/>
    <property type="molecule type" value="Genomic_DNA"/>
</dbReference>
<keyword evidence="5" id="KW-0378">Hydrolase</keyword>
<dbReference type="PANTHER" id="PTHR42788:SF13">
    <property type="entry name" value="ALIPHATIC SULFONATES IMPORT ATP-BINDING PROTEIN SSUB"/>
    <property type="match status" value="1"/>
</dbReference>
<proteinExistence type="predicted"/>
<dbReference type="Gene3D" id="3.40.50.300">
    <property type="entry name" value="P-loop containing nucleotide triphosphate hydrolases"/>
    <property type="match status" value="1"/>
</dbReference>
<keyword evidence="1" id="KW-0813">Transport</keyword>
<evidence type="ECO:0000256" key="1">
    <source>
        <dbReference type="ARBA" id="ARBA00022448"/>
    </source>
</evidence>
<name>A0A0B6TL46_9CORY</name>
<keyword evidence="2" id="KW-0547">Nucleotide-binding</keyword>